<dbReference type="OrthoDB" id="648842at2"/>
<sequence length="382" mass="43110">MKWVVWIVRVLVGGLFVFSGLVKLNDPMGFAFKLEDYFAADVLNLPFLTPIALPLAIAIVTVEIVLGVMLLLGFRARLTLNLLLAMIVFFTFLTFYSAYFNKVTDCGCFGDAIPLTPWQSFTKDVVLLVLILFLLIYRDAIKPILSDRVSLGIVFVSVIACLILARHVLYHLPFIDFRPYAVGKSIVEGMKTAEELGLESPKYMTIYTLKNTRTGETREVNSDEYLAERWWEREEWEIQSDKTRTVKVRKGYEPPIHDFKIVLDGEDITQDVLSADKVMLVIMYNIHKTDLRNFSKINALADLAERKGAKVYGVTGSSQSDFEPIRHEVQAAYPWATCDMTTLKTMIRSNPGVVILGKGTVKAMFSHRDVPSADEAIAAQLF</sequence>
<dbReference type="EMBL" id="BHZE01000013">
    <property type="protein sequence ID" value="GCD77939.1"/>
    <property type="molecule type" value="Genomic_DNA"/>
</dbReference>
<evidence type="ECO:0000256" key="4">
    <source>
        <dbReference type="ARBA" id="ARBA00023136"/>
    </source>
</evidence>
<comment type="caution">
    <text evidence="7">The sequence shown here is derived from an EMBL/GenBank/DDBJ whole genome shotgun (WGS) entry which is preliminary data.</text>
</comment>
<feature type="domain" description="Methylamine utilisation protein MauE" evidence="6">
    <location>
        <begin position="1"/>
        <end position="136"/>
    </location>
</feature>
<dbReference type="Pfam" id="PF07291">
    <property type="entry name" value="MauE"/>
    <property type="match status" value="1"/>
</dbReference>
<dbReference type="InterPro" id="IPR009908">
    <property type="entry name" value="Methylamine_util_MauE"/>
</dbReference>
<reference evidence="7 8" key="1">
    <citation type="submission" date="2018-11" db="EMBL/GenBank/DDBJ databases">
        <title>Schleiferia aggregans sp. nov., a moderately thermophilic heterotrophic bacterium isolated from microbial mats at a terrestrial hot spring.</title>
        <authorList>
            <person name="Iino T."/>
            <person name="Ohkuma M."/>
            <person name="Haruta S."/>
        </authorList>
    </citation>
    <scope>NUCLEOTIDE SEQUENCE [LARGE SCALE GENOMIC DNA]</scope>
    <source>
        <strain evidence="7 8">LA</strain>
    </source>
</reference>
<dbReference type="AlphaFoldDB" id="A0A401XLP8"/>
<feature type="transmembrane region" description="Helical" evidence="5">
    <location>
        <begin position="80"/>
        <end position="100"/>
    </location>
</feature>
<dbReference type="Proteomes" id="UP000286715">
    <property type="component" value="Unassembled WGS sequence"/>
</dbReference>
<feature type="transmembrane region" description="Helical" evidence="5">
    <location>
        <begin position="149"/>
        <end position="169"/>
    </location>
</feature>
<gene>
    <name evidence="7" type="ORF">JCM31826_14210</name>
</gene>
<evidence type="ECO:0000256" key="5">
    <source>
        <dbReference type="SAM" id="Phobius"/>
    </source>
</evidence>
<dbReference type="RefSeq" id="WP_124398003.1">
    <property type="nucleotide sequence ID" value="NZ_BHZE01000013.1"/>
</dbReference>
<protein>
    <recommendedName>
        <fullName evidence="6">Methylamine utilisation protein MauE domain-containing protein</fullName>
    </recommendedName>
</protein>
<name>A0A401XLP8_9FLAO</name>
<proteinExistence type="predicted"/>
<feature type="transmembrane region" description="Helical" evidence="5">
    <location>
        <begin position="51"/>
        <end position="73"/>
    </location>
</feature>
<organism evidence="7 8">
    <name type="scientific">Thermaurantimonas aggregans</name>
    <dbReference type="NCBI Taxonomy" id="2173829"/>
    <lineage>
        <taxon>Bacteria</taxon>
        <taxon>Pseudomonadati</taxon>
        <taxon>Bacteroidota</taxon>
        <taxon>Flavobacteriia</taxon>
        <taxon>Flavobacteriales</taxon>
        <taxon>Schleiferiaceae</taxon>
        <taxon>Thermaurantimonas</taxon>
    </lineage>
</organism>
<comment type="subcellular location">
    <subcellularLocation>
        <location evidence="1">Membrane</location>
        <topology evidence="1">Multi-pass membrane protein</topology>
    </subcellularLocation>
</comment>
<evidence type="ECO:0000313" key="7">
    <source>
        <dbReference type="EMBL" id="GCD77939.1"/>
    </source>
</evidence>
<dbReference type="NCBIfam" id="NF045576">
    <property type="entry name" value="BT_3928_fam"/>
    <property type="match status" value="1"/>
</dbReference>
<dbReference type="GO" id="GO:0016020">
    <property type="term" value="C:membrane"/>
    <property type="evidence" value="ECO:0007669"/>
    <property type="project" value="UniProtKB-SubCell"/>
</dbReference>
<keyword evidence="2 5" id="KW-0812">Transmembrane</keyword>
<keyword evidence="3 5" id="KW-1133">Transmembrane helix</keyword>
<feature type="transmembrane region" description="Helical" evidence="5">
    <location>
        <begin position="120"/>
        <end position="137"/>
    </location>
</feature>
<keyword evidence="4 5" id="KW-0472">Membrane</keyword>
<evidence type="ECO:0000259" key="6">
    <source>
        <dbReference type="Pfam" id="PF07291"/>
    </source>
</evidence>
<evidence type="ECO:0000313" key="8">
    <source>
        <dbReference type="Proteomes" id="UP000286715"/>
    </source>
</evidence>
<evidence type="ECO:0000256" key="2">
    <source>
        <dbReference type="ARBA" id="ARBA00022692"/>
    </source>
</evidence>
<evidence type="ECO:0000256" key="1">
    <source>
        <dbReference type="ARBA" id="ARBA00004141"/>
    </source>
</evidence>
<dbReference type="GO" id="GO:0030416">
    <property type="term" value="P:methylamine metabolic process"/>
    <property type="evidence" value="ECO:0007669"/>
    <property type="project" value="InterPro"/>
</dbReference>
<accession>A0A401XLP8</accession>
<keyword evidence="8" id="KW-1185">Reference proteome</keyword>
<evidence type="ECO:0000256" key="3">
    <source>
        <dbReference type="ARBA" id="ARBA00022989"/>
    </source>
</evidence>
<feature type="transmembrane region" description="Helical" evidence="5">
    <location>
        <begin position="7"/>
        <end position="24"/>
    </location>
</feature>